<evidence type="ECO:0000313" key="2">
    <source>
        <dbReference type="Proteomes" id="UP000530928"/>
    </source>
</evidence>
<dbReference type="AlphaFoldDB" id="A0A7W0CM37"/>
<protein>
    <submittedName>
        <fullName evidence="1">Uncharacterized protein</fullName>
    </submittedName>
</protein>
<comment type="caution">
    <text evidence="1">The sequence shown here is derived from an EMBL/GenBank/DDBJ whole genome shotgun (WGS) entry which is preliminary data.</text>
</comment>
<name>A0A7W0CM37_9ACTN</name>
<evidence type="ECO:0000313" key="1">
    <source>
        <dbReference type="EMBL" id="MBA2893480.1"/>
    </source>
</evidence>
<gene>
    <name evidence="1" type="ORF">HNR30_004841</name>
</gene>
<sequence>MLPLVTLLLSLAGPCACTPGELCTWKGTGYTGSHIEAPQPGDVARSIMNKSVDPAEFSGTVILADGTTRSRTFCLNPGEGQSDTGEFTITRVAVRSAPCSLV</sequence>
<dbReference type="Proteomes" id="UP000530928">
    <property type="component" value="Unassembled WGS sequence"/>
</dbReference>
<dbReference type="RefSeq" id="WP_181612292.1">
    <property type="nucleotide sequence ID" value="NZ_BAABAM010000017.1"/>
</dbReference>
<reference evidence="1 2" key="1">
    <citation type="submission" date="2020-07" db="EMBL/GenBank/DDBJ databases">
        <title>Genomic Encyclopedia of Type Strains, Phase IV (KMG-IV): sequencing the most valuable type-strain genomes for metagenomic binning, comparative biology and taxonomic classification.</title>
        <authorList>
            <person name="Goeker M."/>
        </authorList>
    </citation>
    <scope>NUCLEOTIDE SEQUENCE [LARGE SCALE GENOMIC DNA]</scope>
    <source>
        <strain evidence="1 2">DSM 45533</strain>
    </source>
</reference>
<accession>A0A7W0CM37</accession>
<organism evidence="1 2">
    <name type="scientific">Nonomuraea soli</name>
    <dbReference type="NCBI Taxonomy" id="1032476"/>
    <lineage>
        <taxon>Bacteria</taxon>
        <taxon>Bacillati</taxon>
        <taxon>Actinomycetota</taxon>
        <taxon>Actinomycetes</taxon>
        <taxon>Streptosporangiales</taxon>
        <taxon>Streptosporangiaceae</taxon>
        <taxon>Nonomuraea</taxon>
    </lineage>
</organism>
<keyword evidence="2" id="KW-1185">Reference proteome</keyword>
<dbReference type="Pfam" id="PF03995">
    <property type="entry name" value="Inhibitor_I36"/>
    <property type="match status" value="1"/>
</dbReference>
<proteinExistence type="predicted"/>
<dbReference type="EMBL" id="JACDUR010000005">
    <property type="protein sequence ID" value="MBA2893480.1"/>
    <property type="molecule type" value="Genomic_DNA"/>
</dbReference>